<organism evidence="9 10">
    <name type="scientific">Echinicola vietnamensis (strain DSM 17526 / LMG 23754 / KMM 6221)</name>
    <dbReference type="NCBI Taxonomy" id="926556"/>
    <lineage>
        <taxon>Bacteria</taxon>
        <taxon>Pseudomonadati</taxon>
        <taxon>Bacteroidota</taxon>
        <taxon>Cytophagia</taxon>
        <taxon>Cytophagales</taxon>
        <taxon>Cyclobacteriaceae</taxon>
        <taxon>Echinicola</taxon>
    </lineage>
</organism>
<feature type="transmembrane region" description="Helical" evidence="8">
    <location>
        <begin position="366"/>
        <end position="386"/>
    </location>
</feature>
<feature type="transmembrane region" description="Helical" evidence="8">
    <location>
        <begin position="977"/>
        <end position="996"/>
    </location>
</feature>
<proteinExistence type="inferred from homology"/>
<dbReference type="Gene3D" id="1.20.1600.10">
    <property type="entry name" value="Outer membrane efflux proteins (OEP)"/>
    <property type="match status" value="1"/>
</dbReference>
<keyword evidence="4" id="KW-1003">Cell membrane</keyword>
<dbReference type="SUPFAM" id="SSF82866">
    <property type="entry name" value="Multidrug efflux transporter AcrB transmembrane domain"/>
    <property type="match status" value="2"/>
</dbReference>
<feature type="transmembrane region" description="Helical" evidence="8">
    <location>
        <begin position="485"/>
        <end position="508"/>
    </location>
</feature>
<gene>
    <name evidence="9" type="ordered locus">Echvi_4211</name>
</gene>
<dbReference type="InterPro" id="IPR027463">
    <property type="entry name" value="AcrB_DN_DC_subdom"/>
</dbReference>
<feature type="transmembrane region" description="Helical" evidence="8">
    <location>
        <begin position="904"/>
        <end position="923"/>
    </location>
</feature>
<dbReference type="GO" id="GO:0005886">
    <property type="term" value="C:plasma membrane"/>
    <property type="evidence" value="ECO:0007669"/>
    <property type="project" value="UniProtKB-SubCell"/>
</dbReference>
<feature type="transmembrane region" description="Helical" evidence="8">
    <location>
        <begin position="12"/>
        <end position="31"/>
    </location>
</feature>
<dbReference type="Gene3D" id="3.30.70.1440">
    <property type="entry name" value="Multidrug efflux transporter AcrB pore domain"/>
    <property type="match status" value="1"/>
</dbReference>
<dbReference type="eggNOG" id="COG1538">
    <property type="taxonomic scope" value="Bacteria"/>
</dbReference>
<keyword evidence="3" id="KW-0813">Transport</keyword>
<feature type="transmembrane region" description="Helical" evidence="8">
    <location>
        <begin position="929"/>
        <end position="951"/>
    </location>
</feature>
<dbReference type="SUPFAM" id="SSF82693">
    <property type="entry name" value="Multidrug efflux transporter AcrB pore domain, PN1, PN2, PC1 and PC2 subdomains"/>
    <property type="match status" value="3"/>
</dbReference>
<evidence type="ECO:0000256" key="3">
    <source>
        <dbReference type="ARBA" id="ARBA00022448"/>
    </source>
</evidence>
<evidence type="ECO:0000256" key="5">
    <source>
        <dbReference type="ARBA" id="ARBA00022692"/>
    </source>
</evidence>
<dbReference type="Gene3D" id="1.20.1640.10">
    <property type="entry name" value="Multidrug efflux transporter AcrB transmembrane domain"/>
    <property type="match status" value="2"/>
</dbReference>
<dbReference type="PANTHER" id="PTHR32063:SF24">
    <property type="entry name" value="CATION EFFLUX SYSTEM (ACRB_ACRD_ACRF FAMILY)"/>
    <property type="match status" value="1"/>
</dbReference>
<dbReference type="eggNOG" id="COG3696">
    <property type="taxonomic scope" value="Bacteria"/>
</dbReference>
<feature type="transmembrane region" description="Helical" evidence="8">
    <location>
        <begin position="878"/>
        <end position="897"/>
    </location>
</feature>
<feature type="transmembrane region" description="Helical" evidence="8">
    <location>
        <begin position="1008"/>
        <end position="1034"/>
    </location>
</feature>
<dbReference type="Gene3D" id="3.30.70.1320">
    <property type="entry name" value="Multidrug efflux transporter AcrB pore domain like"/>
    <property type="match status" value="1"/>
</dbReference>
<sequence>MLQKLIQYSLQHKLVILLFTLGILGFGLYALTHIPLGAVPDITNNQVQVITTSKNLATEDVEKFLTYPVELEMANLPNVKEIRSVSKFGLSIVTVVFDDKAGTYLPRQLIAEKLKLAEERIPEGFGSPFMGPISTGLGEIYQYIIDVAPEYKGEYSTADLRTIQDWIIRRQLSGIPGVVEINTWGGYLKQYEVAVDPEKLRAMNIPLRKLYTVLRDNNSIAGGGYIEKTEETYFVRGEGLVESLEDIGNIVVENRNGVPVYVSDVAEVRFGHATRFGAITGNGEGEKVLGQVMMLKGADSQAVINAVAERVEAIKPSLPPGIIINPFLERSELIGKTTFTIAENLILGCLIVIFVVVLLLGNLRSALVVASVIPLCLLFALSLMYLTGVDANLMSLGAIDFGIIIDGAVIIVEFIAYQITAQNASLIGLKGKERQVAIDRITFLGASKMMHSAVFGQLIIIIVFIPILSLVNVEGKMFRPMAMVFCYALVGAMVLCFTYVPVMSALFIKPSKKSGANISVKLIAAVYRIYQPAIYWSLRHKKMVLSMAGGLLLLAGLLFFRMGGEFVPTLDEGDFVIQPVLKTGTSLQKTIETTTKMEKILLGFPEVDQVVTRIGAAEVPTDPMSMEESDVIIKLHPKEEWVTAETKDGLADAFKTALSILPGIDFEFTQPIEMRFNELITGVRADLAIKIFGEDLDLLYQKALEVETAIQQVEGASDIIVEKTAGLPQMSVNYDRRKIAKYGLNVSALNELISMGFAGLPAGTVFEGEKQFDLVLRFDPEHRKSLEDIQSASVQLPNGHSLPLSEFASIGFTTGPAKISRDDTKRRIVVGVNVRNRDLESVVEDVRKIIEEKIELPTGYSVTYGGQFENLRTARERLMVAVPIALLLIFVMLYFAFGSIKEAFIIYSAIPLAAVGGVFLLYFRGLPFSISAGVGFIALFGIAVLNGIVLIEEFKELRDQGIKNVHKAVLIGTKKRLRPVLLTASAAALGFLPMAVSHSAGAEVQRPLATVVVGGLVTATLLTLLVVPVLYTIMSAQKIIPKTPNKVMATAVVCIFLSLAGHQTYGQGEQVGLEKAMQLAVENNRSLRSSQVESIRQEQLTGSAWNIDKTAFYYLYDENNIAENGAPIRVWGINQTFEFPTVYGARHQWQKEKADLQQRQYRLEVFKVKKEVAQAYYTVVYRKQLAIHYVYLDSLYKGFAGAAEMKFEAGESNLLERLTAESKSKEMAVLLAQGQKDMERARIALNGWIQGDTAYQVIDREMPKLVLNGDSSLHPGMAYYKQLEVTYGKEVKVEKQQLLPDIQVSLFQGTNQLADAKQYRGIQAGVAIPLWFGAQRAKIRAAQSSYQKVQLQRENYRIHLQAKYLALLAELKKYRKAIEYYEQTGEELASGILANAQMAYREGEIDYLQYIQLLENARNIEINYLRNLWEYNMTVLEANYLTD</sequence>
<dbReference type="NCBIfam" id="TIGR00914">
    <property type="entry name" value="2A0601"/>
    <property type="match status" value="1"/>
</dbReference>
<comment type="subcellular location">
    <subcellularLocation>
        <location evidence="1">Cell membrane</location>
        <topology evidence="1">Multi-pass membrane protein</topology>
    </subcellularLocation>
</comment>
<dbReference type="PANTHER" id="PTHR32063">
    <property type="match status" value="1"/>
</dbReference>
<evidence type="ECO:0000256" key="4">
    <source>
        <dbReference type="ARBA" id="ARBA00022475"/>
    </source>
</evidence>
<dbReference type="GO" id="GO:0008324">
    <property type="term" value="F:monoatomic cation transmembrane transporter activity"/>
    <property type="evidence" value="ECO:0007669"/>
    <property type="project" value="InterPro"/>
</dbReference>
<dbReference type="HOGENOM" id="CLU_002755_1_2_10"/>
<keyword evidence="5 8" id="KW-0812">Transmembrane</keyword>
<feature type="transmembrane region" description="Helical" evidence="8">
    <location>
        <begin position="1046"/>
        <end position="1065"/>
    </location>
</feature>
<keyword evidence="10" id="KW-1185">Reference proteome</keyword>
<feature type="transmembrane region" description="Helical" evidence="8">
    <location>
        <begin position="398"/>
        <end position="419"/>
    </location>
</feature>
<protein>
    <submittedName>
        <fullName evidence="9">Heavy metal efflux pump, cobalt-zinc-cadmium</fullName>
    </submittedName>
</protein>
<dbReference type="PATRIC" id="fig|926556.3.peg.4434"/>
<dbReference type="STRING" id="926556.Echvi_4211"/>
<keyword evidence="7 8" id="KW-0472">Membrane</keyword>
<feature type="transmembrane region" description="Helical" evidence="8">
    <location>
        <begin position="339"/>
        <end position="360"/>
    </location>
</feature>
<reference evidence="10" key="1">
    <citation type="submission" date="2012-02" db="EMBL/GenBank/DDBJ databases">
        <title>The complete genome of Echinicola vietnamensis DSM 17526.</title>
        <authorList>
            <person name="Lucas S."/>
            <person name="Copeland A."/>
            <person name="Lapidus A."/>
            <person name="Glavina del Rio T."/>
            <person name="Dalin E."/>
            <person name="Tice H."/>
            <person name="Bruce D."/>
            <person name="Goodwin L."/>
            <person name="Pitluck S."/>
            <person name="Peters L."/>
            <person name="Ovchinnikova G."/>
            <person name="Teshima H."/>
            <person name="Kyrpides N."/>
            <person name="Mavromatis K."/>
            <person name="Ivanova N."/>
            <person name="Brettin T."/>
            <person name="Detter J.C."/>
            <person name="Han C."/>
            <person name="Larimer F."/>
            <person name="Land M."/>
            <person name="Hauser L."/>
            <person name="Markowitz V."/>
            <person name="Cheng J.-F."/>
            <person name="Hugenholtz P."/>
            <person name="Woyke T."/>
            <person name="Wu D."/>
            <person name="Brambilla E."/>
            <person name="Klenk H.-P."/>
            <person name="Eisen J.A."/>
        </authorList>
    </citation>
    <scope>NUCLEOTIDE SEQUENCE [LARGE SCALE GENOMIC DNA]</scope>
    <source>
        <strain evidence="10">DSM 17526 / LMG 23754 / KMM 6221</strain>
    </source>
</reference>
<comment type="similarity">
    <text evidence="2">Belongs to the resistance-nodulation-cell division (RND) (TC 2.A.6) family.</text>
</comment>
<dbReference type="GO" id="GO:0042910">
    <property type="term" value="F:xenobiotic transmembrane transporter activity"/>
    <property type="evidence" value="ECO:0007669"/>
    <property type="project" value="TreeGrafter"/>
</dbReference>
<evidence type="ECO:0000256" key="7">
    <source>
        <dbReference type="ARBA" id="ARBA00023136"/>
    </source>
</evidence>
<dbReference type="Gene3D" id="3.30.70.1430">
    <property type="entry name" value="Multidrug efflux transporter AcrB pore domain"/>
    <property type="match status" value="2"/>
</dbReference>
<evidence type="ECO:0000313" key="9">
    <source>
        <dbReference type="EMBL" id="AGA80407.1"/>
    </source>
</evidence>
<dbReference type="OrthoDB" id="636130at2"/>
<accession>L0G4E7</accession>
<feature type="transmembrane region" description="Helical" evidence="8">
    <location>
        <begin position="542"/>
        <end position="560"/>
    </location>
</feature>
<dbReference type="Gene3D" id="3.30.2090.10">
    <property type="entry name" value="Multidrug efflux transporter AcrB TolC docking domain, DN and DC subdomains"/>
    <property type="match status" value="2"/>
</dbReference>
<dbReference type="KEGG" id="evi:Echvi_4211"/>
<dbReference type="SUPFAM" id="SSF82714">
    <property type="entry name" value="Multidrug efflux transporter AcrB TolC docking domain, DN and DC subdomains"/>
    <property type="match status" value="2"/>
</dbReference>
<keyword evidence="6 8" id="KW-1133">Transmembrane helix</keyword>
<evidence type="ECO:0000313" key="10">
    <source>
        <dbReference type="Proteomes" id="UP000010796"/>
    </source>
</evidence>
<dbReference type="Pfam" id="PF00873">
    <property type="entry name" value="ACR_tran"/>
    <property type="match status" value="1"/>
</dbReference>
<name>L0G4E7_ECHVK</name>
<dbReference type="GO" id="GO:0015562">
    <property type="term" value="F:efflux transmembrane transporter activity"/>
    <property type="evidence" value="ECO:0007669"/>
    <property type="project" value="InterPro"/>
</dbReference>
<dbReference type="Proteomes" id="UP000010796">
    <property type="component" value="Chromosome"/>
</dbReference>
<evidence type="ECO:0000256" key="8">
    <source>
        <dbReference type="SAM" id="Phobius"/>
    </source>
</evidence>
<dbReference type="SUPFAM" id="SSF56954">
    <property type="entry name" value="Outer membrane efflux proteins (OEP)"/>
    <property type="match status" value="1"/>
</dbReference>
<dbReference type="PRINTS" id="PR00702">
    <property type="entry name" value="ACRIFLAVINRP"/>
</dbReference>
<evidence type="ECO:0000256" key="6">
    <source>
        <dbReference type="ARBA" id="ARBA00022989"/>
    </source>
</evidence>
<evidence type="ECO:0000256" key="1">
    <source>
        <dbReference type="ARBA" id="ARBA00004651"/>
    </source>
</evidence>
<dbReference type="EMBL" id="CP003346">
    <property type="protein sequence ID" value="AGA80407.1"/>
    <property type="molecule type" value="Genomic_DNA"/>
</dbReference>
<feature type="transmembrane region" description="Helical" evidence="8">
    <location>
        <begin position="454"/>
        <end position="473"/>
    </location>
</feature>
<dbReference type="InterPro" id="IPR001036">
    <property type="entry name" value="Acrflvin-R"/>
</dbReference>
<evidence type="ECO:0000256" key="2">
    <source>
        <dbReference type="ARBA" id="ARBA00010942"/>
    </source>
</evidence>
<dbReference type="RefSeq" id="WP_015267940.1">
    <property type="nucleotide sequence ID" value="NC_019904.1"/>
</dbReference>
<dbReference type="InterPro" id="IPR004763">
    <property type="entry name" value="CusA-like"/>
</dbReference>